<protein>
    <submittedName>
        <fullName evidence="3">RsfA family transcriptional regulator</fullName>
    </submittedName>
</protein>
<proteinExistence type="predicted"/>
<dbReference type="Proteomes" id="UP000318521">
    <property type="component" value="Unassembled WGS sequence"/>
</dbReference>
<name>A0A553ZXZ3_9BACI</name>
<dbReference type="OrthoDB" id="2845592at2"/>
<organism evidence="3 4">
    <name type="scientific">Alkalicoccobacillus porphyridii</name>
    <dbReference type="NCBI Taxonomy" id="2597270"/>
    <lineage>
        <taxon>Bacteria</taxon>
        <taxon>Bacillati</taxon>
        <taxon>Bacillota</taxon>
        <taxon>Bacilli</taxon>
        <taxon>Bacillales</taxon>
        <taxon>Bacillaceae</taxon>
        <taxon>Alkalicoccobacillus</taxon>
    </lineage>
</organism>
<dbReference type="PROSITE" id="PS50090">
    <property type="entry name" value="MYB_LIKE"/>
    <property type="match status" value="1"/>
</dbReference>
<dbReference type="RefSeq" id="WP_143848760.1">
    <property type="nucleotide sequence ID" value="NZ_VLXZ01000006.1"/>
</dbReference>
<evidence type="ECO:0000313" key="3">
    <source>
        <dbReference type="EMBL" id="TSB46313.1"/>
    </source>
</evidence>
<dbReference type="Pfam" id="PF13921">
    <property type="entry name" value="Myb_DNA-bind_6"/>
    <property type="match status" value="1"/>
</dbReference>
<evidence type="ECO:0000259" key="2">
    <source>
        <dbReference type="PROSITE" id="PS50090"/>
    </source>
</evidence>
<dbReference type="InterPro" id="IPR001005">
    <property type="entry name" value="SANT/Myb"/>
</dbReference>
<dbReference type="InterPro" id="IPR014243">
    <property type="entry name" value="RsfA-like"/>
</dbReference>
<dbReference type="PANTHER" id="PTHR41302:SF2">
    <property type="entry name" value="PRESPORE SPECIFIC TRANSCRIPTIONAL ACTIVATOR RSFA"/>
    <property type="match status" value="1"/>
</dbReference>
<comment type="caution">
    <text evidence="3">The sequence shown here is derived from an EMBL/GenBank/DDBJ whole genome shotgun (WGS) entry which is preliminary data.</text>
</comment>
<reference evidence="3 4" key="1">
    <citation type="submission" date="2019-07" db="EMBL/GenBank/DDBJ databases">
        <authorList>
            <person name="Park Y.J."/>
            <person name="Jeong S.E."/>
            <person name="Jung H.S."/>
        </authorList>
    </citation>
    <scope>NUCLEOTIDE SEQUENCE [LARGE SCALE GENOMIC DNA]</scope>
    <source>
        <strain evidence="4">P16(2019)</strain>
    </source>
</reference>
<dbReference type="PANTHER" id="PTHR41302">
    <property type="entry name" value="PRESPORE-SPECIFIC TRANSCRIPTIONAL REGULATOR RSFA-RELATED"/>
    <property type="match status" value="1"/>
</dbReference>
<keyword evidence="4" id="KW-1185">Reference proteome</keyword>
<sequence>MAVTRQDAWSEDEDLLLAEVVLRHIRESSTQLAAFEEVGRKLSRSSAACGFRWNSSIRKRYESAVALAKKQKNKRAESTTSRSIPVAVEPIEDVGVEQVAISAPVNGSLEKPKALKKGDLTLNDVIAFLTQYQSNESSKNSVEYEELKQENQQLRQTIEQIKRDKELITQDYKALLTIMDRARKFTRDHPIERTI</sequence>
<dbReference type="AlphaFoldDB" id="A0A553ZXZ3"/>
<dbReference type="EMBL" id="VLXZ01000006">
    <property type="protein sequence ID" value="TSB46313.1"/>
    <property type="molecule type" value="Genomic_DNA"/>
</dbReference>
<evidence type="ECO:0000256" key="1">
    <source>
        <dbReference type="SAM" id="Coils"/>
    </source>
</evidence>
<feature type="coiled-coil region" evidence="1">
    <location>
        <begin position="137"/>
        <end position="171"/>
    </location>
</feature>
<keyword evidence="1" id="KW-0175">Coiled coil</keyword>
<evidence type="ECO:0000313" key="4">
    <source>
        <dbReference type="Proteomes" id="UP000318521"/>
    </source>
</evidence>
<accession>A0A553ZXZ3</accession>
<gene>
    <name evidence="3" type="ORF">FN960_10915</name>
</gene>
<dbReference type="NCBIfam" id="TIGR02894">
    <property type="entry name" value="DNA_bind_RsfA"/>
    <property type="match status" value="1"/>
</dbReference>
<feature type="domain" description="Myb-like" evidence="2">
    <location>
        <begin position="5"/>
        <end position="57"/>
    </location>
</feature>